<evidence type="ECO:0000259" key="3">
    <source>
        <dbReference type="Pfam" id="PF26140"/>
    </source>
</evidence>
<evidence type="ECO:0000259" key="1">
    <source>
        <dbReference type="Pfam" id="PF11707"/>
    </source>
</evidence>
<dbReference type="EMBL" id="KE503207">
    <property type="protein sequence ID" value="EPX71983.1"/>
    <property type="molecule type" value="Genomic_DNA"/>
</dbReference>
<dbReference type="PANTHER" id="PTHR13500">
    <property type="entry name" value="NUCLEOLAR PRERIBOSOMAL-ASSOCIATED PROTEIN 1"/>
    <property type="match status" value="1"/>
</dbReference>
<dbReference type="Pfam" id="PF11707">
    <property type="entry name" value="Npa1"/>
    <property type="match status" value="1"/>
</dbReference>
<dbReference type="GeneID" id="25032885"/>
<dbReference type="RefSeq" id="XP_013019281.1">
    <property type="nucleotide sequence ID" value="XM_013163827.1"/>
</dbReference>
<dbReference type="InterPro" id="IPR039844">
    <property type="entry name" value="URB1"/>
</dbReference>
<dbReference type="Proteomes" id="UP000016088">
    <property type="component" value="Unassembled WGS sequence"/>
</dbReference>
<sequence>MDASTIDLEAEIRDLGKILIEHPAHVEKVLQTLELDNSALRYIDAILNSHLKQLYRNLASNSPLHTLSILRAMASWNNGVACGRVFQAFDWSGKVFTKLLQLSNQLNSSKRNVKRMRMASSKKRSSFILLLITLIRYGTQEVRTELINTKNITTPLFKGIYNDEPVVLKDLLQAWLTYIILDRNVSRSTKVFYFNEWSLNCLLSLYSREEEMNGVPLYEHVHKFFLRACTVPGEGLCFSSVGWHAPPKSEANMNVYNRVLQSLLPSLHIYTDPLQRELCLKILSACPDISASFLERNSLNTEPTLSFQWICFTSFLQTFLSMDLPKPFFRPETNTPPSVHSVVENTLPASFSKPLMLKSLNSSDKLVCYLGLNTLLSAFKRLKQVLTTIDESELDSESKISLITSITDAVSSRLPDVQIFIQLYTTSKHELLTDALSKIILSYYTFFPETVLKLKISSNVFLGTDLSSISIDRPFSRSHLQSLIEIIKLLPDVKCFELSNSPFIFLTSLYLKSEYSQLKDAVIKVLEDALAETDVVSPSLLVSPIIPMLQALETIPEEYVSNVLQYANACISRCTSRVYAYLDMSISYCKESLLDYHDGMVPPFSPLSIVLLEQIPFLLKDASVNQDAKLYVLNWIFKCLVFLGCCGESFSCLSKLATKLNSVKTEYNFAASDIASFTEIIEKLAKNMELGESLQNSDLLSLLLLCNGDSFWERIKNGFSIQPRFALLYFCVLLKRLAILLNNNKSNIYPLFELLSESVHLYMDSTDSQSSLSLRNIFSSLLNLESFTMHPDFIEFNLLYADFLHESRAFNSEGYISRLSLEETRNFLNNPTEHNLWKMPLLAKYMGQWSQDQTNCACQSIDIFVQEHTSFVTKHCQSISPILSKYITYVSMNKHLLSEQTFEVLLENSLSKSSELSTSLSEHLPQLKDFLGAPFAEKSIKTLEYVLLEGCDDIRVNIICSLSYASCEIASSLWKFFLSNKEVSNQFCKEYIGLYSALAQNIDASHIPLNEVQDWCTFIFESNIEFILENSSILATAFPMVSLCNVKSSFFDEIMSKLSENYLPFNIFELLRIIASKHEIISSKVSNVCSDILLLLTRVFSNNDNLDKSLFSFIDNFSVYLNENSASVEKGISKTVLDNFLESALKHIQNKSVLEFILKLLFSIPSEQYNSSKVLQMMLANENNPLMLEGSSSVDKSLVAAVICKLTITGNNYSLSIMDQIIRLCKGRYTLHDSILCELLRYMEERLNVSVASRYKGWVITNDEEVITMSLKEKSSVLEPRVALESIHHYPSCYIPIQLDSFQDLNVCEKLLRTEDFEWNEKIYHPVFALGMVAALYHTNPEVSNMQVILQQHFMGLIIMGLSLHNYQLRAACFHFIQHFILGLEDQKLRERHLVKLTLSSIIVNVSTPNQRLSTLMANFYAQSVSIIMRPSHHMFLGINRYFLQRQHIDITDIPMFYELLYPSSDYTKCLSWLLSLLLAGLQKGEDLKLYLRRHVFETICTLYESCVVNREIREAIAKILLRVDALGAGAILKKHNAVYSLLQLLPYENLLSTKSIQTAEA</sequence>
<dbReference type="InterPro" id="IPR021714">
    <property type="entry name" value="URB1_N"/>
</dbReference>
<reference evidence="4 5" key="1">
    <citation type="journal article" date="2011" name="Science">
        <title>Comparative functional genomics of the fission yeasts.</title>
        <authorList>
            <person name="Rhind N."/>
            <person name="Chen Z."/>
            <person name="Yassour M."/>
            <person name="Thompson D.A."/>
            <person name="Haas B.J."/>
            <person name="Habib N."/>
            <person name="Wapinski I."/>
            <person name="Roy S."/>
            <person name="Lin M.F."/>
            <person name="Heiman D.I."/>
            <person name="Young S.K."/>
            <person name="Furuya K."/>
            <person name="Guo Y."/>
            <person name="Pidoux A."/>
            <person name="Chen H.M."/>
            <person name="Robbertse B."/>
            <person name="Goldberg J.M."/>
            <person name="Aoki K."/>
            <person name="Bayne E.H."/>
            <person name="Berlin A.M."/>
            <person name="Desjardins C.A."/>
            <person name="Dobbs E."/>
            <person name="Dukaj L."/>
            <person name="Fan L."/>
            <person name="FitzGerald M.G."/>
            <person name="French C."/>
            <person name="Gujja S."/>
            <person name="Hansen K."/>
            <person name="Keifenheim D."/>
            <person name="Levin J.Z."/>
            <person name="Mosher R.A."/>
            <person name="Mueller C.A."/>
            <person name="Pfiffner J."/>
            <person name="Priest M."/>
            <person name="Russ C."/>
            <person name="Smialowska A."/>
            <person name="Swoboda P."/>
            <person name="Sykes S.M."/>
            <person name="Vaughn M."/>
            <person name="Vengrova S."/>
            <person name="Yoder R."/>
            <person name="Zeng Q."/>
            <person name="Allshire R."/>
            <person name="Baulcombe D."/>
            <person name="Birren B.W."/>
            <person name="Brown W."/>
            <person name="Ekwall K."/>
            <person name="Kellis M."/>
            <person name="Leatherwood J."/>
            <person name="Levin H."/>
            <person name="Margalit H."/>
            <person name="Martienssen R."/>
            <person name="Nieduszynski C.A."/>
            <person name="Spatafora J.W."/>
            <person name="Friedman N."/>
            <person name="Dalgaard J.Z."/>
            <person name="Baumann P."/>
            <person name="Niki H."/>
            <person name="Regev A."/>
            <person name="Nusbaum C."/>
        </authorList>
    </citation>
    <scope>NUCLEOTIDE SEQUENCE [LARGE SCALE GENOMIC DNA]</scope>
    <source>
        <strain evidence="5">yFS286</strain>
    </source>
</reference>
<dbReference type="GO" id="GO:0000463">
    <property type="term" value="P:maturation of LSU-rRNA from tricistronic rRNA transcript (SSU-rRNA, 5.8S rRNA, LSU-rRNA)"/>
    <property type="evidence" value="ECO:0007669"/>
    <property type="project" value="TreeGrafter"/>
</dbReference>
<dbReference type="HOGENOM" id="CLU_245877_0_0_1"/>
<dbReference type="GO" id="GO:0005730">
    <property type="term" value="C:nucleolus"/>
    <property type="evidence" value="ECO:0007669"/>
    <property type="project" value="TreeGrafter"/>
</dbReference>
<evidence type="ECO:0000259" key="2">
    <source>
        <dbReference type="Pfam" id="PF16201"/>
    </source>
</evidence>
<dbReference type="OrthoDB" id="72892at2759"/>
<accession>S9PWY7</accession>
<feature type="domain" description="URB1 central HEAT repeat" evidence="3">
    <location>
        <begin position="491"/>
        <end position="687"/>
    </location>
</feature>
<dbReference type="Pfam" id="PF26140">
    <property type="entry name" value="HEAT_URB1"/>
    <property type="match status" value="1"/>
</dbReference>
<feature type="domain" description="URB1 C-terminal" evidence="2">
    <location>
        <begin position="1356"/>
        <end position="1530"/>
    </location>
</feature>
<dbReference type="Pfam" id="PF16201">
    <property type="entry name" value="NopRA1"/>
    <property type="match status" value="1"/>
</dbReference>
<keyword evidence="5" id="KW-1185">Reference proteome</keyword>
<evidence type="ECO:0000313" key="5">
    <source>
        <dbReference type="Proteomes" id="UP000016088"/>
    </source>
</evidence>
<name>S9PWY7_SCHOY</name>
<gene>
    <name evidence="4" type="ORF">SOCG_03917</name>
</gene>
<dbReference type="OMA" id="MTSYWFG"/>
<dbReference type="PANTHER" id="PTHR13500:SF0">
    <property type="entry name" value="NUCLEOLAR PRE-RIBOSOMAL-ASSOCIATED PROTEIN 1"/>
    <property type="match status" value="1"/>
</dbReference>
<dbReference type="eggNOG" id="KOG1791">
    <property type="taxonomic scope" value="Eukaryota"/>
</dbReference>
<protein>
    <submittedName>
        <fullName evidence="4">Ribosome biogenesis protein Urb1</fullName>
    </submittedName>
</protein>
<dbReference type="InterPro" id="IPR059018">
    <property type="entry name" value="HEAT_URB1"/>
</dbReference>
<dbReference type="VEuPathDB" id="FungiDB:SOCG_03917"/>
<organism evidence="4 5">
    <name type="scientific">Schizosaccharomyces octosporus (strain yFS286)</name>
    <name type="common">Fission yeast</name>
    <name type="synonym">Octosporomyces octosporus</name>
    <dbReference type="NCBI Taxonomy" id="483514"/>
    <lineage>
        <taxon>Eukaryota</taxon>
        <taxon>Fungi</taxon>
        <taxon>Dikarya</taxon>
        <taxon>Ascomycota</taxon>
        <taxon>Taphrinomycotina</taxon>
        <taxon>Schizosaccharomycetes</taxon>
        <taxon>Schizosaccharomycetales</taxon>
        <taxon>Schizosaccharomycetaceae</taxon>
        <taxon>Schizosaccharomyces</taxon>
    </lineage>
</organism>
<feature type="domain" description="URB1 N-terminal" evidence="1">
    <location>
        <begin position="30"/>
        <end position="311"/>
    </location>
</feature>
<proteinExistence type="predicted"/>
<dbReference type="GO" id="GO:0000466">
    <property type="term" value="P:maturation of 5.8S rRNA from tricistronic rRNA transcript (SSU-rRNA, 5.8S rRNA, LSU-rRNA)"/>
    <property type="evidence" value="ECO:0007669"/>
    <property type="project" value="TreeGrafter"/>
</dbReference>
<evidence type="ECO:0000313" key="4">
    <source>
        <dbReference type="EMBL" id="EPX71983.1"/>
    </source>
</evidence>
<dbReference type="InterPro" id="IPR032436">
    <property type="entry name" value="URB1_C"/>
</dbReference>